<dbReference type="EMBL" id="KV427695">
    <property type="protein sequence ID" value="KZT00148.1"/>
    <property type="molecule type" value="Genomic_DNA"/>
</dbReference>
<keyword evidence="3" id="KW-1185">Reference proteome</keyword>
<dbReference type="Proteomes" id="UP000076871">
    <property type="component" value="Unassembled WGS sequence"/>
</dbReference>
<feature type="compositionally biased region" description="Polar residues" evidence="1">
    <location>
        <begin position="162"/>
        <end position="174"/>
    </location>
</feature>
<dbReference type="GO" id="GO:0016787">
    <property type="term" value="F:hydrolase activity"/>
    <property type="evidence" value="ECO:0007669"/>
    <property type="project" value="UniProtKB-KW"/>
</dbReference>
<name>A0A165B3E6_9APHY</name>
<dbReference type="GO" id="GO:0009277">
    <property type="term" value="C:fungal-type cell wall"/>
    <property type="evidence" value="ECO:0007669"/>
    <property type="project" value="TreeGrafter"/>
</dbReference>
<feature type="compositionally biased region" description="Basic residues" evidence="1">
    <location>
        <begin position="134"/>
        <end position="145"/>
    </location>
</feature>
<dbReference type="AlphaFoldDB" id="A0A165B3E6"/>
<protein>
    <submittedName>
        <fullName evidence="2">Glycoside hydrolase family 13 protein</fullName>
    </submittedName>
</protein>
<accession>A0A165B3E6</accession>
<feature type="compositionally biased region" description="Pro residues" evidence="1">
    <location>
        <begin position="175"/>
        <end position="190"/>
    </location>
</feature>
<dbReference type="RefSeq" id="XP_040757888.1">
    <property type="nucleotide sequence ID" value="XM_040913530.1"/>
</dbReference>
<dbReference type="InParanoid" id="A0A165B3E6"/>
<dbReference type="GO" id="GO:0047657">
    <property type="term" value="F:alpha-1,3-glucan synthase activity"/>
    <property type="evidence" value="ECO:0007669"/>
    <property type="project" value="TreeGrafter"/>
</dbReference>
<reference evidence="2 3" key="1">
    <citation type="journal article" date="2016" name="Mol. Biol. Evol.">
        <title>Comparative Genomics of Early-Diverging Mushroom-Forming Fungi Provides Insights into the Origins of Lignocellulose Decay Capabilities.</title>
        <authorList>
            <person name="Nagy L.G."/>
            <person name="Riley R."/>
            <person name="Tritt A."/>
            <person name="Adam C."/>
            <person name="Daum C."/>
            <person name="Floudas D."/>
            <person name="Sun H."/>
            <person name="Yadav J.S."/>
            <person name="Pangilinan J."/>
            <person name="Larsson K.H."/>
            <person name="Matsuura K."/>
            <person name="Barry K."/>
            <person name="Labutti K."/>
            <person name="Kuo R."/>
            <person name="Ohm R.A."/>
            <person name="Bhattacharya S.S."/>
            <person name="Shirouzu T."/>
            <person name="Yoshinaga Y."/>
            <person name="Martin F.M."/>
            <person name="Grigoriev I.V."/>
            <person name="Hibbett D.S."/>
        </authorList>
    </citation>
    <scope>NUCLEOTIDE SEQUENCE [LARGE SCALE GENOMIC DNA]</scope>
    <source>
        <strain evidence="2 3">93-53</strain>
    </source>
</reference>
<gene>
    <name evidence="2" type="ORF">LAESUDRAFT_764882</name>
</gene>
<feature type="region of interest" description="Disordered" evidence="1">
    <location>
        <begin position="112"/>
        <end position="197"/>
    </location>
</feature>
<sequence>MERSPTGKTGFMIMLDFTIGTTSNVIGFKRYENVSAPFNIKQYEAFDNTYNGSRVMPMCWGEEGTIVDVDWDGGCSASEFDQYGDMEAFGVHPGIKAPKEEGLRLQQWNPPLINLADGDQTSGGEEVAAPTIPPKRRRRRSRHSSRASTVVDDRKEWEPASTAPTTLNAPSTLLPQPPPFYNSPEPPRLPSSPWVTNGDAGRVSPLVKANGNAAYTYEKPILHRGVVVEDEDDVPQHPSPWRPLPHPPTPDRGFTQLPNVRLPLAVDTATSSSPTESTTSATTVPVYLYYPLETRFLLARSPCL</sequence>
<organism evidence="2 3">
    <name type="scientific">Laetiporus sulphureus 93-53</name>
    <dbReference type="NCBI Taxonomy" id="1314785"/>
    <lineage>
        <taxon>Eukaryota</taxon>
        <taxon>Fungi</taxon>
        <taxon>Dikarya</taxon>
        <taxon>Basidiomycota</taxon>
        <taxon>Agaricomycotina</taxon>
        <taxon>Agaricomycetes</taxon>
        <taxon>Polyporales</taxon>
        <taxon>Laetiporus</taxon>
    </lineage>
</organism>
<dbReference type="PANTHER" id="PTHR47182">
    <property type="entry name" value="CELL WALL ALPHA-1,3-GLUCAN SYNTHASE AGS1-RELATED"/>
    <property type="match status" value="1"/>
</dbReference>
<dbReference type="GO" id="GO:0070600">
    <property type="term" value="P:fungal-type cell wall (1-&gt;3)-alpha-glucan biosynthetic process"/>
    <property type="evidence" value="ECO:0007669"/>
    <property type="project" value="TreeGrafter"/>
</dbReference>
<dbReference type="GeneID" id="63830558"/>
<evidence type="ECO:0000256" key="1">
    <source>
        <dbReference type="SAM" id="MobiDB-lite"/>
    </source>
</evidence>
<dbReference type="InterPro" id="IPR058655">
    <property type="entry name" value="Mok11-14/Ags1-like"/>
</dbReference>
<proteinExistence type="predicted"/>
<dbReference type="OrthoDB" id="2690627at2759"/>
<keyword evidence="2" id="KW-0378">Hydrolase</keyword>
<dbReference type="PANTHER" id="PTHR47182:SF3">
    <property type="entry name" value="CELL WALL ALPHA-1,3-GLUCAN SYNTHASE MOK14"/>
    <property type="match status" value="1"/>
</dbReference>
<evidence type="ECO:0000313" key="3">
    <source>
        <dbReference type="Proteomes" id="UP000076871"/>
    </source>
</evidence>
<dbReference type="STRING" id="1314785.A0A165B3E6"/>
<evidence type="ECO:0000313" key="2">
    <source>
        <dbReference type="EMBL" id="KZT00148.1"/>
    </source>
</evidence>